<evidence type="ECO:0000313" key="2">
    <source>
        <dbReference type="EMBL" id="GEB52095.1"/>
    </source>
</evidence>
<dbReference type="Proteomes" id="UP000319210">
    <property type="component" value="Unassembled WGS sequence"/>
</dbReference>
<reference evidence="2 3" key="1">
    <citation type="submission" date="2019-06" db="EMBL/GenBank/DDBJ databases">
        <title>Whole genome shotgun sequence of Streptomyces cacaoi subsp. cacaoi NBRC 12748.</title>
        <authorList>
            <person name="Hosoyama A."/>
            <person name="Uohara A."/>
            <person name="Ohji S."/>
            <person name="Ichikawa N."/>
        </authorList>
    </citation>
    <scope>NUCLEOTIDE SEQUENCE [LARGE SCALE GENOMIC DNA]</scope>
    <source>
        <strain evidence="2 3">NBRC 12748</strain>
    </source>
</reference>
<comment type="caution">
    <text evidence="2">The sequence shown here is derived from an EMBL/GenBank/DDBJ whole genome shotgun (WGS) entry which is preliminary data.</text>
</comment>
<protein>
    <submittedName>
        <fullName evidence="2">Uncharacterized protein</fullName>
    </submittedName>
</protein>
<dbReference type="EMBL" id="BJMM01000027">
    <property type="protein sequence ID" value="GEB52095.1"/>
    <property type="molecule type" value="Genomic_DNA"/>
</dbReference>
<evidence type="ECO:0000256" key="1">
    <source>
        <dbReference type="SAM" id="MobiDB-lite"/>
    </source>
</evidence>
<evidence type="ECO:0000313" key="3">
    <source>
        <dbReference type="Proteomes" id="UP000319210"/>
    </source>
</evidence>
<sequence>MPDGVDITRALRDALHEYADVTFRIASTAPDDRLVPAVRAVWHALWEVGPGGEVTPSYVSDPVSAEPGTWKITVDFGHVPRDDRTRTPDLLADLLHHHEATPATLDTTHLTPEEHTLYRNPPASSPEDLPPVGEPRMRR</sequence>
<dbReference type="AlphaFoldDB" id="A0A4Y3R2X7"/>
<gene>
    <name evidence="2" type="ORF">SCA03_46460</name>
</gene>
<proteinExistence type="predicted"/>
<dbReference type="RefSeq" id="WP_086814932.1">
    <property type="nucleotide sequence ID" value="NZ_BJMM01000027.1"/>
</dbReference>
<feature type="region of interest" description="Disordered" evidence="1">
    <location>
        <begin position="101"/>
        <end position="139"/>
    </location>
</feature>
<name>A0A4Y3R2X7_STRCI</name>
<organism evidence="2 3">
    <name type="scientific">Streptomyces cacaoi</name>
    <dbReference type="NCBI Taxonomy" id="1898"/>
    <lineage>
        <taxon>Bacteria</taxon>
        <taxon>Bacillati</taxon>
        <taxon>Actinomycetota</taxon>
        <taxon>Actinomycetes</taxon>
        <taxon>Kitasatosporales</taxon>
        <taxon>Streptomycetaceae</taxon>
        <taxon>Streptomyces</taxon>
    </lineage>
</organism>
<keyword evidence="3" id="KW-1185">Reference proteome</keyword>
<accession>A0A4Y3R2X7</accession>